<keyword evidence="3" id="KW-0489">Methyltransferase</keyword>
<dbReference type="EMBL" id="LCRN01000041">
    <property type="protein sequence ID" value="KKW35321.1"/>
    <property type="molecule type" value="Genomic_DNA"/>
</dbReference>
<comment type="caution">
    <text evidence="3">The sequence shown here is derived from an EMBL/GenBank/DDBJ whole genome shotgun (WGS) entry which is preliminary data.</text>
</comment>
<dbReference type="InterPro" id="IPR050447">
    <property type="entry name" value="Erg6_SMT_methyltransf"/>
</dbReference>
<feature type="domain" description="Methyltransferase type 11" evidence="2">
    <location>
        <begin position="202"/>
        <end position="255"/>
    </location>
</feature>
<gene>
    <name evidence="3" type="ORF">UY82_C0041G0001</name>
</gene>
<keyword evidence="1 3" id="KW-0808">Transferase</keyword>
<sequence length="339" mass="39502">MYCHVVTSLPYFFNKCIITAHAVNHPIVAKDKVLVRLRFFLALPANNLLREWRVRMTEPAREARDEVAARQRPAFFLIHGKLARHDAEIAVEFLIINRRIENSVLNLINAIRKFIKSEPHDVAVFPLWRKHKSSRHIHANGTEAFEIAFTIIEVHRASRVFKSGKRKLAGKKFAVTFIIQHAAFKLVHSAPVLLFRIRFVKNVEFFVMDAENMKFPSGTLFDVIWAIESISHFPHKEEFFRDAVALLKPGGKFILADWFQSEGIKHEEREKFIEPIERGMLTPRIEAMSDYERLLKTQGIEIIISQDVSNQVSQTWDEAKNYLRPFYWLRALINGIDIF</sequence>
<dbReference type="Pfam" id="PF08241">
    <property type="entry name" value="Methyltransf_11"/>
    <property type="match status" value="1"/>
</dbReference>
<evidence type="ECO:0000313" key="3">
    <source>
        <dbReference type="EMBL" id="KKW35321.1"/>
    </source>
</evidence>
<evidence type="ECO:0000259" key="2">
    <source>
        <dbReference type="Pfam" id="PF08241"/>
    </source>
</evidence>
<dbReference type="Gene3D" id="3.40.50.150">
    <property type="entry name" value="Vaccinia Virus protein VP39"/>
    <property type="match status" value="1"/>
</dbReference>
<dbReference type="PANTHER" id="PTHR44068:SF11">
    <property type="entry name" value="GERANYL DIPHOSPHATE 2-C-METHYLTRANSFERASE"/>
    <property type="match status" value="1"/>
</dbReference>
<dbReference type="GO" id="GO:0008757">
    <property type="term" value="F:S-adenosylmethionine-dependent methyltransferase activity"/>
    <property type="evidence" value="ECO:0007669"/>
    <property type="project" value="InterPro"/>
</dbReference>
<dbReference type="InterPro" id="IPR029063">
    <property type="entry name" value="SAM-dependent_MTases_sf"/>
</dbReference>
<feature type="non-terminal residue" evidence="3">
    <location>
        <position position="339"/>
    </location>
</feature>
<name>A0A0G1XWH0_9BACT</name>
<dbReference type="InterPro" id="IPR013216">
    <property type="entry name" value="Methyltransf_11"/>
</dbReference>
<evidence type="ECO:0000313" key="4">
    <source>
        <dbReference type="Proteomes" id="UP000033865"/>
    </source>
</evidence>
<organism evidence="3 4">
    <name type="scientific">Candidatus Uhrbacteria bacterium GW2011_GWC2_53_7</name>
    <dbReference type="NCBI Taxonomy" id="1618986"/>
    <lineage>
        <taxon>Bacteria</taxon>
        <taxon>Candidatus Uhriibacteriota</taxon>
    </lineage>
</organism>
<protein>
    <submittedName>
        <fullName evidence="3">Methyltransferase</fullName>
    </submittedName>
</protein>
<dbReference type="PANTHER" id="PTHR44068">
    <property type="entry name" value="ZGC:194242"/>
    <property type="match status" value="1"/>
</dbReference>
<dbReference type="GO" id="GO:0032259">
    <property type="term" value="P:methylation"/>
    <property type="evidence" value="ECO:0007669"/>
    <property type="project" value="UniProtKB-KW"/>
</dbReference>
<evidence type="ECO:0000256" key="1">
    <source>
        <dbReference type="ARBA" id="ARBA00022679"/>
    </source>
</evidence>
<reference evidence="3 4" key="1">
    <citation type="journal article" date="2015" name="Nature">
        <title>rRNA introns, odd ribosomes, and small enigmatic genomes across a large radiation of phyla.</title>
        <authorList>
            <person name="Brown C.T."/>
            <person name="Hug L.A."/>
            <person name="Thomas B.C."/>
            <person name="Sharon I."/>
            <person name="Castelle C.J."/>
            <person name="Singh A."/>
            <person name="Wilkins M.J."/>
            <person name="Williams K.H."/>
            <person name="Banfield J.F."/>
        </authorList>
    </citation>
    <scope>NUCLEOTIDE SEQUENCE [LARGE SCALE GENOMIC DNA]</scope>
</reference>
<dbReference type="CDD" id="cd02440">
    <property type="entry name" value="AdoMet_MTases"/>
    <property type="match status" value="1"/>
</dbReference>
<proteinExistence type="predicted"/>
<accession>A0A0G1XWH0</accession>
<dbReference type="AlphaFoldDB" id="A0A0G1XWH0"/>
<dbReference type="Proteomes" id="UP000033865">
    <property type="component" value="Unassembled WGS sequence"/>
</dbReference>
<dbReference type="SUPFAM" id="SSF53335">
    <property type="entry name" value="S-adenosyl-L-methionine-dependent methyltransferases"/>
    <property type="match status" value="1"/>
</dbReference>